<dbReference type="InterPro" id="IPR023614">
    <property type="entry name" value="Porin_dom_sf"/>
</dbReference>
<feature type="chain" id="PRO_5010572418" evidence="1">
    <location>
        <begin position="24"/>
        <end position="388"/>
    </location>
</feature>
<dbReference type="Proteomes" id="UP000190341">
    <property type="component" value="Unassembled WGS sequence"/>
</dbReference>
<dbReference type="AlphaFoldDB" id="A0A1T5J6E0"/>
<keyword evidence="1" id="KW-0732">Signal</keyword>
<dbReference type="SUPFAM" id="SSF56935">
    <property type="entry name" value="Porins"/>
    <property type="match status" value="1"/>
</dbReference>
<reference evidence="2 3" key="1">
    <citation type="submission" date="2017-02" db="EMBL/GenBank/DDBJ databases">
        <authorList>
            <person name="Peterson S.W."/>
        </authorList>
    </citation>
    <scope>NUCLEOTIDE SEQUENCE [LARGE SCALE GENOMIC DNA]</scope>
    <source>
        <strain evidence="2 3">P15</strain>
    </source>
</reference>
<dbReference type="InterPro" id="IPR010870">
    <property type="entry name" value="Porin_O/P"/>
</dbReference>
<dbReference type="OrthoDB" id="9807854at2"/>
<dbReference type="RefSeq" id="WP_079722941.1">
    <property type="nucleotide sequence ID" value="NZ_BMCL01000003.1"/>
</dbReference>
<name>A0A1T5J6E0_9GAMM</name>
<evidence type="ECO:0000313" key="2">
    <source>
        <dbReference type="EMBL" id="SKC46941.1"/>
    </source>
</evidence>
<feature type="signal peptide" evidence="1">
    <location>
        <begin position="1"/>
        <end position="23"/>
    </location>
</feature>
<keyword evidence="3" id="KW-1185">Reference proteome</keyword>
<evidence type="ECO:0000313" key="3">
    <source>
        <dbReference type="Proteomes" id="UP000190341"/>
    </source>
</evidence>
<dbReference type="EMBL" id="FUZV01000001">
    <property type="protein sequence ID" value="SKC46941.1"/>
    <property type="molecule type" value="Genomic_DNA"/>
</dbReference>
<proteinExistence type="predicted"/>
<gene>
    <name evidence="2" type="ORF">SAMN06296058_0553</name>
</gene>
<accession>A0A1T5J6E0</accession>
<dbReference type="Pfam" id="PF07396">
    <property type="entry name" value="Porin_O_P"/>
    <property type="match status" value="1"/>
</dbReference>
<protein>
    <submittedName>
        <fullName evidence="2">Phosphate-selective porin OprO and OprP</fullName>
    </submittedName>
</protein>
<sequence length="388" mass="42757">MKLTRSTLTLALLAAAAAPAAQAEIPIDVIAGSEVSFEGLVQADFYKFDSDTIDYGADSATDLDGDDYLQELRRAELVLKGKGPGNIEWVLGYDAKDDKFLDANIKYKIGGNANHFLQIGQFKQPGATLEELSSTKNNDFISKSSITNSIGTPRRVGLQYNIGDANWGVTASFFGRELTRNREHGGGYSARGYWAPINSAGSILHLGINYTDKDTDGDVIRLRARPMADMVPTRFVDTGSSGLRAADRNNVLGLEAMWVNGPFKLQGEYMTTDVKRYGNFEDFTGDGYYVSGLWNITGETWGYKAGVPTTPLPDDPTKGLWQLGLRYDTIDLTDGAVVGGEMDSITAGVNWYWRSNFKFMLNYVAVKQEKGALNDDPNILEARMQFYW</sequence>
<evidence type="ECO:0000256" key="1">
    <source>
        <dbReference type="SAM" id="SignalP"/>
    </source>
</evidence>
<dbReference type="STRING" id="428993.SAMN06296058_0553"/>
<organism evidence="2 3">
    <name type="scientific">Pseudoxanthomonas indica</name>
    <dbReference type="NCBI Taxonomy" id="428993"/>
    <lineage>
        <taxon>Bacteria</taxon>
        <taxon>Pseudomonadati</taxon>
        <taxon>Pseudomonadota</taxon>
        <taxon>Gammaproteobacteria</taxon>
        <taxon>Lysobacterales</taxon>
        <taxon>Lysobacteraceae</taxon>
        <taxon>Pseudoxanthomonas</taxon>
    </lineage>
</organism>
<dbReference type="Gene3D" id="2.40.160.10">
    <property type="entry name" value="Porin"/>
    <property type="match status" value="1"/>
</dbReference>